<reference evidence="7" key="1">
    <citation type="submission" date="2023-03" db="EMBL/GenBank/DDBJ databases">
        <title>Massive genome expansion in bonnet fungi (Mycena s.s.) driven by repeated elements and novel gene families across ecological guilds.</title>
        <authorList>
            <consortium name="Lawrence Berkeley National Laboratory"/>
            <person name="Harder C.B."/>
            <person name="Miyauchi S."/>
            <person name="Viragh M."/>
            <person name="Kuo A."/>
            <person name="Thoen E."/>
            <person name="Andreopoulos B."/>
            <person name="Lu D."/>
            <person name="Skrede I."/>
            <person name="Drula E."/>
            <person name="Henrissat B."/>
            <person name="Morin E."/>
            <person name="Kohler A."/>
            <person name="Barry K."/>
            <person name="LaButti K."/>
            <person name="Morin E."/>
            <person name="Salamov A."/>
            <person name="Lipzen A."/>
            <person name="Mereny Z."/>
            <person name="Hegedus B."/>
            <person name="Baldrian P."/>
            <person name="Stursova M."/>
            <person name="Weitz H."/>
            <person name="Taylor A."/>
            <person name="Grigoriev I.V."/>
            <person name="Nagy L.G."/>
            <person name="Martin F."/>
            <person name="Kauserud H."/>
        </authorList>
    </citation>
    <scope>NUCLEOTIDE SEQUENCE</scope>
    <source>
        <strain evidence="7">CBHHK182m</strain>
    </source>
</reference>
<evidence type="ECO:0000256" key="3">
    <source>
        <dbReference type="ARBA" id="ARBA00022729"/>
    </source>
</evidence>
<comment type="subcellular location">
    <subcellularLocation>
        <location evidence="1">Secreted</location>
    </subcellularLocation>
</comment>
<dbReference type="Pfam" id="PF05730">
    <property type="entry name" value="CFEM"/>
    <property type="match status" value="1"/>
</dbReference>
<comment type="caution">
    <text evidence="7">The sequence shown here is derived from an EMBL/GenBank/DDBJ whole genome shotgun (WGS) entry which is preliminary data.</text>
</comment>
<keyword evidence="4" id="KW-1015">Disulfide bond</keyword>
<feature type="chain" id="PRO_5042253350" description="CFEM domain-containing protein" evidence="5">
    <location>
        <begin position="23"/>
        <end position="131"/>
    </location>
</feature>
<evidence type="ECO:0000313" key="8">
    <source>
        <dbReference type="Proteomes" id="UP001215598"/>
    </source>
</evidence>
<dbReference type="InterPro" id="IPR008427">
    <property type="entry name" value="Extracellular_membr_CFEM_dom"/>
</dbReference>
<organism evidence="7 8">
    <name type="scientific">Mycena metata</name>
    <dbReference type="NCBI Taxonomy" id="1033252"/>
    <lineage>
        <taxon>Eukaryota</taxon>
        <taxon>Fungi</taxon>
        <taxon>Dikarya</taxon>
        <taxon>Basidiomycota</taxon>
        <taxon>Agaricomycotina</taxon>
        <taxon>Agaricomycetes</taxon>
        <taxon>Agaricomycetidae</taxon>
        <taxon>Agaricales</taxon>
        <taxon>Marasmiineae</taxon>
        <taxon>Mycenaceae</taxon>
        <taxon>Mycena</taxon>
    </lineage>
</organism>
<evidence type="ECO:0000256" key="1">
    <source>
        <dbReference type="ARBA" id="ARBA00004613"/>
    </source>
</evidence>
<proteinExistence type="predicted"/>
<evidence type="ECO:0000313" key="7">
    <source>
        <dbReference type="EMBL" id="KAJ7760972.1"/>
    </source>
</evidence>
<gene>
    <name evidence="7" type="ORF">B0H16DRAFT_1812328</name>
</gene>
<dbReference type="EMBL" id="JARKIB010000036">
    <property type="protein sequence ID" value="KAJ7760972.1"/>
    <property type="molecule type" value="Genomic_DNA"/>
</dbReference>
<evidence type="ECO:0000259" key="6">
    <source>
        <dbReference type="PROSITE" id="PS52012"/>
    </source>
</evidence>
<evidence type="ECO:0000256" key="5">
    <source>
        <dbReference type="SAM" id="SignalP"/>
    </source>
</evidence>
<feature type="signal peptide" evidence="5">
    <location>
        <begin position="1"/>
        <end position="22"/>
    </location>
</feature>
<accession>A0AAD7JAV9</accession>
<name>A0AAD7JAV9_9AGAR</name>
<evidence type="ECO:0000256" key="4">
    <source>
        <dbReference type="ARBA" id="ARBA00023157"/>
    </source>
</evidence>
<evidence type="ECO:0000256" key="2">
    <source>
        <dbReference type="ARBA" id="ARBA00022525"/>
    </source>
</evidence>
<protein>
    <recommendedName>
        <fullName evidence="6">CFEM domain-containing protein</fullName>
    </recommendedName>
</protein>
<keyword evidence="2" id="KW-0964">Secreted</keyword>
<keyword evidence="8" id="KW-1185">Reference proteome</keyword>
<dbReference type="Proteomes" id="UP001215598">
    <property type="component" value="Unassembled WGS sequence"/>
</dbReference>
<dbReference type="PROSITE" id="PS52012">
    <property type="entry name" value="CFEM"/>
    <property type="match status" value="1"/>
</dbReference>
<dbReference type="GO" id="GO:0005576">
    <property type="term" value="C:extracellular region"/>
    <property type="evidence" value="ECO:0007669"/>
    <property type="project" value="UniProtKB-SubCell"/>
</dbReference>
<dbReference type="AlphaFoldDB" id="A0AAD7JAV9"/>
<feature type="domain" description="CFEM" evidence="6">
    <location>
        <begin position="9"/>
        <end position="122"/>
    </location>
</feature>
<sequence length="131" mass="12871">MRFSLTTIATGLLIAGVNVAFAAPQSSSGGLSDQQQCTLNCSTSAVTASGCDINNTTCVCMSSVYTTSLTTCATSTCKLSASDVQGLITSGCPNGSAAATTSKPSGAELNVARLGAAAASALGLISYALLM</sequence>
<keyword evidence="3 5" id="KW-0732">Signal</keyword>